<keyword evidence="2" id="KW-1185">Reference proteome</keyword>
<reference evidence="1 2" key="1">
    <citation type="submission" date="2016-11" db="EMBL/GenBank/DDBJ databases">
        <authorList>
            <person name="Jaros S."/>
            <person name="Januszkiewicz K."/>
            <person name="Wedrychowicz H."/>
        </authorList>
    </citation>
    <scope>NUCLEOTIDE SEQUENCE [LARGE SCALE GENOMIC DNA]</scope>
    <source>
        <strain evidence="1 2">DSM 27406</strain>
    </source>
</reference>
<evidence type="ECO:0000313" key="2">
    <source>
        <dbReference type="Proteomes" id="UP000184420"/>
    </source>
</evidence>
<accession>A0A1M7K7I0</accession>
<proteinExistence type="predicted"/>
<organism evidence="1 2">
    <name type="scientific">Chitinophaga jiangningensis</name>
    <dbReference type="NCBI Taxonomy" id="1419482"/>
    <lineage>
        <taxon>Bacteria</taxon>
        <taxon>Pseudomonadati</taxon>
        <taxon>Bacteroidota</taxon>
        <taxon>Chitinophagia</taxon>
        <taxon>Chitinophagales</taxon>
        <taxon>Chitinophagaceae</taxon>
        <taxon>Chitinophaga</taxon>
    </lineage>
</organism>
<dbReference type="STRING" id="1419482.SAMN05444266_109187"/>
<dbReference type="EMBL" id="FRBL01000009">
    <property type="protein sequence ID" value="SHM61164.1"/>
    <property type="molecule type" value="Genomic_DNA"/>
</dbReference>
<name>A0A1M7K7I0_9BACT</name>
<sequence length="49" mass="5527">MRPFDRGGKVAAEGVSNTMEMPSAFFVKLFWRNSCVKIRTSDSAKNVFI</sequence>
<dbReference type="Proteomes" id="UP000184420">
    <property type="component" value="Unassembled WGS sequence"/>
</dbReference>
<protein>
    <submittedName>
        <fullName evidence="1">Uncharacterized protein</fullName>
    </submittedName>
</protein>
<gene>
    <name evidence="1" type="ORF">SAMN05444266_109187</name>
</gene>
<dbReference type="AlphaFoldDB" id="A0A1M7K7I0"/>
<evidence type="ECO:0000313" key="1">
    <source>
        <dbReference type="EMBL" id="SHM61164.1"/>
    </source>
</evidence>